<dbReference type="PANTHER" id="PTHR12736:SF22">
    <property type="entry name" value="LANC-LIKE PROTEIN GCL2"/>
    <property type="match status" value="1"/>
</dbReference>
<gene>
    <name evidence="2" type="primary">lanM</name>
    <name evidence="2" type="ORF">FME64_30615</name>
</gene>
<dbReference type="PRINTS" id="PR01950">
    <property type="entry name" value="LANCSUPER"/>
</dbReference>
<dbReference type="PANTHER" id="PTHR12736">
    <property type="entry name" value="LANC-LIKE PROTEIN"/>
    <property type="match status" value="1"/>
</dbReference>
<reference evidence="2" key="1">
    <citation type="submission" date="2019-07" db="EMBL/GenBank/DDBJ databases">
        <authorList>
            <person name="Lazarte J.N."/>
            <person name="Poliero A."/>
            <person name="Beron C."/>
        </authorList>
    </citation>
    <scope>NUCLEOTIDE SEQUENCE</scope>
    <source>
        <strain evidence="2">FCC7</strain>
    </source>
</reference>
<dbReference type="AlphaFoldDB" id="A0AAW4I2M2"/>
<evidence type="ECO:0000259" key="1">
    <source>
        <dbReference type="Pfam" id="PF13575"/>
    </source>
</evidence>
<dbReference type="PIRSF" id="PIRSF037228">
    <property type="entry name" value="Lant_mod_RumM"/>
    <property type="match status" value="1"/>
</dbReference>
<dbReference type="Proteomes" id="UP000775627">
    <property type="component" value="Unassembled WGS sequence"/>
</dbReference>
<dbReference type="Pfam" id="PF13575">
    <property type="entry name" value="DUF4135"/>
    <property type="match status" value="1"/>
</dbReference>
<feature type="domain" description="Lantibiotic biosynthesis protein dehydration" evidence="1">
    <location>
        <begin position="209"/>
        <end position="580"/>
    </location>
</feature>
<dbReference type="NCBIfam" id="TIGR03897">
    <property type="entry name" value="lanti_2_LanM"/>
    <property type="match status" value="1"/>
</dbReference>
<organism evidence="2 3">
    <name type="scientific">Bacillus thuringiensis</name>
    <dbReference type="NCBI Taxonomy" id="1428"/>
    <lineage>
        <taxon>Bacteria</taxon>
        <taxon>Bacillati</taxon>
        <taxon>Bacillota</taxon>
        <taxon>Bacilli</taxon>
        <taxon>Bacillales</taxon>
        <taxon>Bacillaceae</taxon>
        <taxon>Bacillus</taxon>
        <taxon>Bacillus cereus group</taxon>
    </lineage>
</organism>
<comment type="caution">
    <text evidence="2">The sequence shown here is derived from an EMBL/GenBank/DDBJ whole genome shotgun (WGS) entry which is preliminary data.</text>
</comment>
<dbReference type="SUPFAM" id="SSF158745">
    <property type="entry name" value="LanC-like"/>
    <property type="match status" value="1"/>
</dbReference>
<protein>
    <submittedName>
        <fullName evidence="2">Type 2 lantipeptide synthetase LanM</fullName>
    </submittedName>
</protein>
<reference evidence="2" key="2">
    <citation type="journal article" date="2021" name="J. Invertebr. Pathol.">
        <title>Molecular characterization of a Bacillus thuringiensis strain from Argentina, toxic against Lepidoptera and Coleoptera, based on its whole-genome and Cry protein analysis.</title>
        <authorList>
            <person name="Nicolas Lazarte J."/>
            <person name="Pia Valacco M."/>
            <person name="Moreno S."/>
            <person name="Salerno G.L."/>
            <person name="Beron C.M."/>
        </authorList>
    </citation>
    <scope>NUCLEOTIDE SEQUENCE</scope>
    <source>
        <strain evidence="2">FCC7</strain>
    </source>
</reference>
<dbReference type="SMART" id="SM01260">
    <property type="entry name" value="LANC_like"/>
    <property type="match status" value="1"/>
</dbReference>
<dbReference type="InterPro" id="IPR012341">
    <property type="entry name" value="6hp_glycosidase-like_sf"/>
</dbReference>
<dbReference type="GO" id="GO:0031179">
    <property type="term" value="P:peptide modification"/>
    <property type="evidence" value="ECO:0007669"/>
    <property type="project" value="InterPro"/>
</dbReference>
<dbReference type="CDD" id="cd04792">
    <property type="entry name" value="LanM-like"/>
    <property type="match status" value="1"/>
</dbReference>
<sequence length="1024" mass="119536">MLLTNLHKSLNIKERYDVIKAYIEDNKIFDASNLEALLNWRSEMSIISEEDFNSMLKYNNYEANIFSLAVDKNPSKEYIDLYNEAAKNSDWYNTFKDILNSTDRNEVLDSEIGGILFIVRPFIDFVKKEIGASISKYNYGSLINENILESMIEQFAYSIVELAQKAIILELNMDRENKILVGDTPENRFLFFINQYKSKEKLLEFYNTYIVLTRILSTITSYFITNMKTMLNRMKKHKDDILNTFSIPGPLLLTSIKIGQGDTHNKGNTVIELMFNEKYRVIYKPKNIELSKVYNEFIHYFNQKDNILDMKTVKGIYESSYCFEEFILYEGCHEEVELSKYYTRFGQILGALYLINASDMHMENLIAHGEYPVIIDLETIVQQPVLNVLDDYPILKRARLDLFNNITSTMLLPLNPRSDREDEVGLDLSALDGKGMKIAKKILQPINIGTDEMRYEHLEFTTNDSNNIPFLKNLENKIGFKNYTNEIISGFRNICEIAMDNKEDLIEILKPLKGKIVRLIVRDTSQYGNILHHSYHPDLLGDMLDREKVLENMWSHPFSDKEMIKYEVQDMMNNDIPIFFNKIGTKDVISSDFEFMKSIQQYNAEELVINKINYLTTEEINKQISVMKISFGLYLKNEKEYTPSKLFRNCKIQNTDLKKQAIMLADKIIESAIVEDDKIMWIVVNPEQGEYWSVGMIDDDFYDGFTGVYLFLYTTYLETENEKYLDYANMILNTLNQHVIKNELGLNSGYVSVIHAAARMKKKKLPRALKDELKFQMEYIDNQEINMIHTDYLNGAISLINSLLKIYNNNKDLNYLTLAIKYAEKYINMNDEEKEENLEFNMGFGHGDISNALVFFRLWKCTNNERYFKYGEKLYKKFERNFEESKIENFKNLNFSWCRGIVGILIAEIEIRNIIGNDKHSEVIEILEPLLLNMDMLKNDGLCHGNIAVTEFYLKKYEFNQNEEDLETAKLLVGNIIDRANEENGFKLRYIEGFNSIGLFTGLSGIGYQMLRINNPGKVRSILD</sequence>
<name>A0AAW4I2M2_BACTU</name>
<dbReference type="InterPro" id="IPR025410">
    <property type="entry name" value="Lant_dehyd"/>
</dbReference>
<evidence type="ECO:0000313" key="3">
    <source>
        <dbReference type="Proteomes" id="UP000775627"/>
    </source>
</evidence>
<dbReference type="Gene3D" id="1.50.10.10">
    <property type="match status" value="1"/>
</dbReference>
<evidence type="ECO:0000313" key="2">
    <source>
        <dbReference type="EMBL" id="MBN9901613.1"/>
    </source>
</evidence>
<dbReference type="GO" id="GO:0005975">
    <property type="term" value="P:carbohydrate metabolic process"/>
    <property type="evidence" value="ECO:0007669"/>
    <property type="project" value="InterPro"/>
</dbReference>
<dbReference type="InterPro" id="IPR007822">
    <property type="entry name" value="LANC-like"/>
</dbReference>
<dbReference type="RefSeq" id="WP_206906202.1">
    <property type="nucleotide sequence ID" value="NZ_JAWUAH010000002.1"/>
</dbReference>
<proteinExistence type="predicted"/>
<dbReference type="Pfam" id="PF05147">
    <property type="entry name" value="LANC_like"/>
    <property type="match status" value="1"/>
</dbReference>
<dbReference type="InterPro" id="IPR017146">
    <property type="entry name" value="Lanti_2_LanM"/>
</dbReference>
<dbReference type="GO" id="GO:0005886">
    <property type="term" value="C:plasma membrane"/>
    <property type="evidence" value="ECO:0007669"/>
    <property type="project" value="TreeGrafter"/>
</dbReference>
<accession>A0AAW4I2M2</accession>
<dbReference type="EMBL" id="VIXF01000008">
    <property type="protein sequence ID" value="MBN9901613.1"/>
    <property type="molecule type" value="Genomic_DNA"/>
</dbReference>